<evidence type="ECO:0000313" key="1">
    <source>
        <dbReference type="EMBL" id="KAH9827870.1"/>
    </source>
</evidence>
<evidence type="ECO:0000313" key="2">
    <source>
        <dbReference type="Proteomes" id="UP001138500"/>
    </source>
</evidence>
<protein>
    <submittedName>
        <fullName evidence="1">UPF0643 protein</fullName>
    </submittedName>
</protein>
<reference evidence="1 2" key="2">
    <citation type="journal article" date="2021" name="Curr. Genet.">
        <title>Genetic response to nitrogen starvation in the aggressive Eucalyptus foliar pathogen Teratosphaeria destructans.</title>
        <authorList>
            <person name="Havenga M."/>
            <person name="Wingfield B.D."/>
            <person name="Wingfield M.J."/>
            <person name="Dreyer L.L."/>
            <person name="Roets F."/>
            <person name="Aylward J."/>
        </authorList>
    </citation>
    <scope>NUCLEOTIDE SEQUENCE [LARGE SCALE GENOMIC DNA]</scope>
    <source>
        <strain evidence="1">CMW44962</strain>
    </source>
</reference>
<sequence length="225" mass="25505">MTAAAAILRPAPTVPEYSEGSCERPNDLYKVVDPVPISSHFSSPNKLINSPYTSPQHALDLTSLPDTARLFALALTTLAPIRADYATAPYLDSFNWNEVFRNLRNLITEAGLDWRDQEFYVVIFRSTLKEGADRDWLGKLDAESHREACQSGGLLKYWFGECDSSRRNLATCVWRDREDARAGGQGPWHARARSSAGELYEQINFFTHRFFVGNGAERWWLQELS</sequence>
<dbReference type="EMBL" id="RIBY02001848">
    <property type="protein sequence ID" value="KAH9827870.1"/>
    <property type="molecule type" value="Genomic_DNA"/>
</dbReference>
<reference evidence="1 2" key="1">
    <citation type="journal article" date="2018" name="IMA Fungus">
        <title>IMA Genome-F 10: Nine draft genome sequences of Claviceps purpurea s.lat., including C. arundinis, C. humidiphila, and C. cf. spartinae, pseudomolecules for the pitch canker pathogen Fusarium circinatum, draft genome of Davidsoniella eucalypti, Grosmannia galeiformis, Quambalaria eucalypti, and Teratosphaeria destructans.</title>
        <authorList>
            <person name="Wingfield B.D."/>
            <person name="Liu M."/>
            <person name="Nguyen H.D."/>
            <person name="Lane F.A."/>
            <person name="Morgan S.W."/>
            <person name="De Vos L."/>
            <person name="Wilken P.M."/>
            <person name="Duong T.A."/>
            <person name="Aylward J."/>
            <person name="Coetzee M.P."/>
            <person name="Dadej K."/>
            <person name="De Beer Z.W."/>
            <person name="Findlay W."/>
            <person name="Havenga M."/>
            <person name="Kolarik M."/>
            <person name="Menzies J.G."/>
            <person name="Naidoo K."/>
            <person name="Pochopski O."/>
            <person name="Shoukouhi P."/>
            <person name="Santana Q.C."/>
            <person name="Seifert K.A."/>
            <person name="Soal N."/>
            <person name="Steenkamp E.T."/>
            <person name="Tatham C.T."/>
            <person name="van der Nest M.A."/>
            <person name="Wingfield M.J."/>
        </authorList>
    </citation>
    <scope>NUCLEOTIDE SEQUENCE [LARGE SCALE GENOMIC DNA]</scope>
    <source>
        <strain evidence="1">CMW44962</strain>
    </source>
</reference>
<name>A0A9W7SSI7_9PEZI</name>
<dbReference type="AlphaFoldDB" id="A0A9W7SSI7"/>
<dbReference type="SUPFAM" id="SSF54909">
    <property type="entry name" value="Dimeric alpha+beta barrel"/>
    <property type="match status" value="1"/>
</dbReference>
<dbReference type="Proteomes" id="UP001138500">
    <property type="component" value="Unassembled WGS sequence"/>
</dbReference>
<accession>A0A9W7SSI7</accession>
<dbReference type="OrthoDB" id="2140489at2759"/>
<gene>
    <name evidence="1" type="ORF">Tdes44962_MAKER09581</name>
</gene>
<dbReference type="PANTHER" id="PTHR36986:SF1">
    <property type="entry name" value="UPF0643 PROTEIN PB2B2.08"/>
    <property type="match status" value="1"/>
</dbReference>
<keyword evidence="2" id="KW-1185">Reference proteome</keyword>
<organism evidence="1 2">
    <name type="scientific">Teratosphaeria destructans</name>
    <dbReference type="NCBI Taxonomy" id="418781"/>
    <lineage>
        <taxon>Eukaryota</taxon>
        <taxon>Fungi</taxon>
        <taxon>Dikarya</taxon>
        <taxon>Ascomycota</taxon>
        <taxon>Pezizomycotina</taxon>
        <taxon>Dothideomycetes</taxon>
        <taxon>Dothideomycetidae</taxon>
        <taxon>Mycosphaerellales</taxon>
        <taxon>Teratosphaeriaceae</taxon>
        <taxon>Teratosphaeria</taxon>
    </lineage>
</organism>
<dbReference type="InterPro" id="IPR011008">
    <property type="entry name" value="Dimeric_a/b-barrel"/>
</dbReference>
<proteinExistence type="predicted"/>
<dbReference type="PANTHER" id="PTHR36986">
    <property type="entry name" value="UPF0643 PROTEIN PB2B2.08"/>
    <property type="match status" value="1"/>
</dbReference>
<comment type="caution">
    <text evidence="1">The sequence shown here is derived from an EMBL/GenBank/DDBJ whole genome shotgun (WGS) entry which is preliminary data.</text>
</comment>